<dbReference type="PANTHER" id="PTHR36933:SF1">
    <property type="entry name" value="SLL0788 PROTEIN"/>
    <property type="match status" value="1"/>
</dbReference>
<feature type="region of interest" description="Disordered" evidence="1">
    <location>
        <begin position="174"/>
        <end position="222"/>
    </location>
</feature>
<reference evidence="3 4" key="1">
    <citation type="submission" date="2018-10" db="EMBL/GenBank/DDBJ databases">
        <title>Isolation of pseudouridimycin from Streptomyces albus DSM 40763.</title>
        <authorList>
            <person name="Rosenqvist P."/>
            <person name="Metsae-Ketelae M."/>
            <person name="Virta P."/>
        </authorList>
    </citation>
    <scope>NUCLEOTIDE SEQUENCE [LARGE SCALE GENOMIC DNA]</scope>
    <source>
        <strain evidence="3 4">DSM 40763</strain>
    </source>
</reference>
<dbReference type="AlphaFoldDB" id="A0A6C1CF61"/>
<gene>
    <name evidence="3" type="ORF">D8771_07775</name>
</gene>
<dbReference type="InterPro" id="IPR005183">
    <property type="entry name" value="DUF305_CopM-like"/>
</dbReference>
<organism evidence="3 4">
    <name type="scientific">Streptomyces albus</name>
    <dbReference type="NCBI Taxonomy" id="1888"/>
    <lineage>
        <taxon>Bacteria</taxon>
        <taxon>Bacillati</taxon>
        <taxon>Actinomycetota</taxon>
        <taxon>Actinomycetes</taxon>
        <taxon>Kitasatosporales</taxon>
        <taxon>Streptomycetaceae</taxon>
        <taxon>Streptomyces</taxon>
    </lineage>
</organism>
<dbReference type="EMBL" id="RCIY01000040">
    <property type="protein sequence ID" value="TGG86266.1"/>
    <property type="molecule type" value="Genomic_DNA"/>
</dbReference>
<evidence type="ECO:0000256" key="1">
    <source>
        <dbReference type="SAM" id="MobiDB-lite"/>
    </source>
</evidence>
<protein>
    <submittedName>
        <fullName evidence="3">DUF305 domain-containing protein</fullName>
    </submittedName>
</protein>
<evidence type="ECO:0000256" key="2">
    <source>
        <dbReference type="SAM" id="Phobius"/>
    </source>
</evidence>
<sequence>MRRLGPSLRAPGHPSLSYQASPLVHLSPSAPEDHVRDRHRARTRRSPAAVAALALAAALTALPALAGCTGGTSAARSGEAKDGPPVVAPGKPGEAARTLSPRKAREKAGKDTEPNAADVEYATMMIEHHQQALVMTRLAPDRAAGSAVRKLASRIGAGQGPEIKAMRGWLAQHRRQDGGNGSTRSHEGHGSGHGAHAHGGQGTGHGSGHSTGGQHDGHGTMPGMATEAQLAQLRKAEGKAFDQLFLTLMTTHHKGAVTMAVQVLEKGNDVRIEEMATDVMAQQRAEIARMRKLR</sequence>
<evidence type="ECO:0000313" key="4">
    <source>
        <dbReference type="Proteomes" id="UP000298111"/>
    </source>
</evidence>
<keyword evidence="2" id="KW-1133">Transmembrane helix</keyword>
<dbReference type="Gene3D" id="1.20.1260.10">
    <property type="match status" value="1"/>
</dbReference>
<feature type="compositionally biased region" description="Gly residues" evidence="1">
    <location>
        <begin position="191"/>
        <end position="211"/>
    </location>
</feature>
<keyword evidence="2" id="KW-0472">Membrane</keyword>
<accession>A0A6C1CF61</accession>
<proteinExistence type="predicted"/>
<feature type="transmembrane region" description="Helical" evidence="2">
    <location>
        <begin position="48"/>
        <end position="66"/>
    </location>
</feature>
<dbReference type="Proteomes" id="UP000298111">
    <property type="component" value="Unassembled WGS sequence"/>
</dbReference>
<feature type="region of interest" description="Disordered" evidence="1">
    <location>
        <begin position="70"/>
        <end position="116"/>
    </location>
</feature>
<evidence type="ECO:0000313" key="3">
    <source>
        <dbReference type="EMBL" id="TGG86266.1"/>
    </source>
</evidence>
<dbReference type="PANTHER" id="PTHR36933">
    <property type="entry name" value="SLL0788 PROTEIN"/>
    <property type="match status" value="1"/>
</dbReference>
<keyword evidence="2" id="KW-0812">Transmembrane</keyword>
<dbReference type="InterPro" id="IPR012347">
    <property type="entry name" value="Ferritin-like"/>
</dbReference>
<name>A0A6C1CF61_9ACTN</name>
<comment type="caution">
    <text evidence="3">The sequence shown here is derived from an EMBL/GenBank/DDBJ whole genome shotgun (WGS) entry which is preliminary data.</text>
</comment>
<dbReference type="Pfam" id="PF03713">
    <property type="entry name" value="DUF305"/>
    <property type="match status" value="1"/>
</dbReference>
<feature type="region of interest" description="Disordered" evidence="1">
    <location>
        <begin position="1"/>
        <end position="46"/>
    </location>
</feature>